<evidence type="ECO:0000256" key="14">
    <source>
        <dbReference type="ARBA" id="ARBA00023288"/>
    </source>
</evidence>
<reference evidence="21" key="1">
    <citation type="submission" date="2020-10" db="EMBL/GenBank/DDBJ databases">
        <title>Bacterium isolated from coastal waters sediment.</title>
        <authorList>
            <person name="Chen R.-J."/>
            <person name="Lu D.-C."/>
            <person name="Zhu K.-L."/>
            <person name="Du Z.-J."/>
        </authorList>
    </citation>
    <scope>NUCLEOTIDE SEQUENCE</scope>
    <source>
        <strain evidence="21">N1Y112</strain>
    </source>
</reference>
<evidence type="ECO:0000256" key="1">
    <source>
        <dbReference type="ARBA" id="ARBA00008282"/>
    </source>
</evidence>
<evidence type="ECO:0000256" key="4">
    <source>
        <dbReference type="ARBA" id="ARBA00022475"/>
    </source>
</evidence>
<keyword evidence="5 20" id="KW-0997">Cell inner membrane</keyword>
<evidence type="ECO:0000313" key="21">
    <source>
        <dbReference type="EMBL" id="MBE9397215.1"/>
    </source>
</evidence>
<keyword evidence="4" id="KW-1003">Cell membrane</keyword>
<keyword evidence="9 20" id="KW-0732">Signal</keyword>
<keyword evidence="6 18" id="KW-0285">Flavoprotein</keyword>
<dbReference type="EMBL" id="JADEYS010000006">
    <property type="protein sequence ID" value="MBE9397215.1"/>
    <property type="molecule type" value="Genomic_DNA"/>
</dbReference>
<proteinExistence type="inferred from homology"/>
<evidence type="ECO:0000256" key="11">
    <source>
        <dbReference type="ARBA" id="ARBA00022842"/>
    </source>
</evidence>
<evidence type="ECO:0000256" key="3">
    <source>
        <dbReference type="ARBA" id="ARBA00016337"/>
    </source>
</evidence>
<dbReference type="Gene3D" id="3.10.520.10">
    <property type="entry name" value="ApbE-like domains"/>
    <property type="match status" value="1"/>
</dbReference>
<protein>
    <recommendedName>
        <fullName evidence="3 18">FAD:protein FMN transferase</fullName>
        <ecNumber evidence="2 18">2.7.1.180</ecNumber>
    </recommendedName>
    <alternativeName>
        <fullName evidence="15 18">Flavin transferase</fullName>
    </alternativeName>
</protein>
<comment type="subcellular location">
    <subcellularLocation>
        <location evidence="17 20">Cell inner membrane</location>
        <topology evidence="17 20">Lipid-anchor</topology>
        <orientation evidence="17 20">Periplasmic side</orientation>
    </subcellularLocation>
</comment>
<comment type="similarity">
    <text evidence="1 18 20">Belongs to the ApbE family.</text>
</comment>
<dbReference type="PANTHER" id="PTHR30040:SF2">
    <property type="entry name" value="FAD:PROTEIN FMN TRANSFERASE"/>
    <property type="match status" value="1"/>
</dbReference>
<feature type="binding site" evidence="19">
    <location>
        <position position="182"/>
    </location>
    <ligand>
        <name>Mg(2+)</name>
        <dbReference type="ChEBI" id="CHEBI:18420"/>
    </ligand>
</feature>
<dbReference type="GO" id="GO:0046872">
    <property type="term" value="F:metal ion binding"/>
    <property type="evidence" value="ECO:0007669"/>
    <property type="project" value="UniProtKB-UniRule"/>
</dbReference>
<dbReference type="GO" id="GO:0016740">
    <property type="term" value="F:transferase activity"/>
    <property type="evidence" value="ECO:0007669"/>
    <property type="project" value="UniProtKB-UniRule"/>
</dbReference>
<feature type="chain" id="PRO_5035342058" description="FAD:protein FMN transferase" evidence="20">
    <location>
        <begin position="31"/>
        <end position="345"/>
    </location>
</feature>
<evidence type="ECO:0000256" key="17">
    <source>
        <dbReference type="ARBA" id="ARBA00060485"/>
    </source>
</evidence>
<accession>A0A8J7FTU2</accession>
<organism evidence="21 22">
    <name type="scientific">Pontibacterium sinense</name>
    <dbReference type="NCBI Taxonomy" id="2781979"/>
    <lineage>
        <taxon>Bacteria</taxon>
        <taxon>Pseudomonadati</taxon>
        <taxon>Pseudomonadota</taxon>
        <taxon>Gammaproteobacteria</taxon>
        <taxon>Oceanospirillales</taxon>
        <taxon>Oceanospirillaceae</taxon>
        <taxon>Pontibacterium</taxon>
    </lineage>
</organism>
<dbReference type="Proteomes" id="UP000640333">
    <property type="component" value="Unassembled WGS sequence"/>
</dbReference>
<feature type="binding site" evidence="19">
    <location>
        <position position="296"/>
    </location>
    <ligand>
        <name>Mg(2+)</name>
        <dbReference type="ChEBI" id="CHEBI:18420"/>
    </ligand>
</feature>
<keyword evidence="10 18" id="KW-0274">FAD</keyword>
<evidence type="ECO:0000256" key="10">
    <source>
        <dbReference type="ARBA" id="ARBA00022827"/>
    </source>
</evidence>
<evidence type="ECO:0000256" key="9">
    <source>
        <dbReference type="ARBA" id="ARBA00022729"/>
    </source>
</evidence>
<evidence type="ECO:0000256" key="19">
    <source>
        <dbReference type="PIRSR" id="PIRSR006268-2"/>
    </source>
</evidence>
<dbReference type="EC" id="2.7.1.180" evidence="2 18"/>
<gene>
    <name evidence="21" type="ORF">IOQ59_08080</name>
</gene>
<evidence type="ECO:0000256" key="12">
    <source>
        <dbReference type="ARBA" id="ARBA00023136"/>
    </source>
</evidence>
<evidence type="ECO:0000313" key="22">
    <source>
        <dbReference type="Proteomes" id="UP000640333"/>
    </source>
</evidence>
<dbReference type="PIRSF" id="PIRSF006268">
    <property type="entry name" value="ApbE"/>
    <property type="match status" value="1"/>
</dbReference>
<keyword evidence="7 18" id="KW-0808">Transferase</keyword>
<keyword evidence="14 20" id="KW-0449">Lipoprotein</keyword>
<dbReference type="RefSeq" id="WP_193952757.1">
    <property type="nucleotide sequence ID" value="NZ_JADEYS010000006.1"/>
</dbReference>
<evidence type="ECO:0000256" key="7">
    <source>
        <dbReference type="ARBA" id="ARBA00022679"/>
    </source>
</evidence>
<dbReference type="AlphaFoldDB" id="A0A8J7FTU2"/>
<dbReference type="PANTHER" id="PTHR30040">
    <property type="entry name" value="THIAMINE BIOSYNTHESIS LIPOPROTEIN APBE"/>
    <property type="match status" value="1"/>
</dbReference>
<dbReference type="Pfam" id="PF02424">
    <property type="entry name" value="ApbE"/>
    <property type="match status" value="1"/>
</dbReference>
<evidence type="ECO:0000256" key="15">
    <source>
        <dbReference type="ARBA" id="ARBA00031306"/>
    </source>
</evidence>
<keyword evidence="22" id="KW-1185">Reference proteome</keyword>
<keyword evidence="8 18" id="KW-0479">Metal-binding</keyword>
<evidence type="ECO:0000256" key="2">
    <source>
        <dbReference type="ARBA" id="ARBA00011955"/>
    </source>
</evidence>
<comment type="function">
    <text evidence="20">Flavin transferase that catalyzes the transfer of the FMN moiety of FAD and its covalent binding to the hydroxyl group of a threonine residue in a target flavoprotein.</text>
</comment>
<evidence type="ECO:0000256" key="5">
    <source>
        <dbReference type="ARBA" id="ARBA00022519"/>
    </source>
</evidence>
<name>A0A8J7FTU2_9GAMM</name>
<evidence type="ECO:0000256" key="8">
    <source>
        <dbReference type="ARBA" id="ARBA00022723"/>
    </source>
</evidence>
<evidence type="ECO:0000256" key="6">
    <source>
        <dbReference type="ARBA" id="ARBA00022630"/>
    </source>
</evidence>
<dbReference type="PROSITE" id="PS51257">
    <property type="entry name" value="PROKAR_LIPOPROTEIN"/>
    <property type="match status" value="1"/>
</dbReference>
<evidence type="ECO:0000256" key="16">
    <source>
        <dbReference type="ARBA" id="ARBA00048540"/>
    </source>
</evidence>
<keyword evidence="11 18" id="KW-0460">Magnesium</keyword>
<dbReference type="InterPro" id="IPR003374">
    <property type="entry name" value="ApbE-like_sf"/>
</dbReference>
<feature type="signal peptide" evidence="20">
    <location>
        <begin position="1"/>
        <end position="30"/>
    </location>
</feature>
<keyword evidence="13" id="KW-0564">Palmitate</keyword>
<keyword evidence="12" id="KW-0472">Membrane</keyword>
<feature type="binding site" evidence="19">
    <location>
        <position position="300"/>
    </location>
    <ligand>
        <name>Mg(2+)</name>
        <dbReference type="ChEBI" id="CHEBI:18420"/>
    </ligand>
</feature>
<comment type="caution">
    <text evidence="21">The sequence shown here is derived from an EMBL/GenBank/DDBJ whole genome shotgun (WGS) entry which is preliminary data.</text>
</comment>
<dbReference type="FunFam" id="3.10.520.10:FF:000001">
    <property type="entry name" value="FAD:protein FMN transferase"/>
    <property type="match status" value="1"/>
</dbReference>
<dbReference type="GO" id="GO:0005886">
    <property type="term" value="C:plasma membrane"/>
    <property type="evidence" value="ECO:0007669"/>
    <property type="project" value="UniProtKB-SubCell"/>
</dbReference>
<dbReference type="InterPro" id="IPR024932">
    <property type="entry name" value="ApbE"/>
</dbReference>
<dbReference type="SUPFAM" id="SSF143631">
    <property type="entry name" value="ApbE-like"/>
    <property type="match status" value="1"/>
</dbReference>
<evidence type="ECO:0000256" key="20">
    <source>
        <dbReference type="RuleBase" id="RU363002"/>
    </source>
</evidence>
<comment type="cofactor">
    <cofactor evidence="19">
        <name>Mg(2+)</name>
        <dbReference type="ChEBI" id="CHEBI:18420"/>
    </cofactor>
    <cofactor evidence="19">
        <name>Mn(2+)</name>
        <dbReference type="ChEBI" id="CHEBI:29035"/>
    </cofactor>
    <text evidence="19">Magnesium. Can also use manganese.</text>
</comment>
<evidence type="ECO:0000256" key="13">
    <source>
        <dbReference type="ARBA" id="ARBA00023139"/>
    </source>
</evidence>
<sequence length="345" mass="37727">MSKLFKQLKLVKWPAALLLAIFVITGCQQAKDEVRSVQGLTMGTSYAVKWVSRDEGTQKVHASVEAVLKDINQSMSTYIKTSELSQLNQSESTNWMPLSAGLYDVLRLSTAISEQTGGAFDVTVGPLVNLWGFGPDGRVVKAPVESQIETQRARVGYQKVGLNPERQQVKKAVADLYIDLSAVAKGYAVDRVASLLEEQGITRYLVEVGGELRAKGLKPGGKDWRIAIETPDASTRSVQRIINVQDIAIATSGDYRNYFEENGVRFSHTIDPATGAPIKHSLASVTVLASTCAEADALATAFMVMGTERGYEYAMQHRINALFIRKSGNGFEEVITPGFKKYLAK</sequence>
<comment type="catalytic activity">
    <reaction evidence="16 18 20">
        <text>L-threonyl-[protein] + FAD = FMN-L-threonyl-[protein] + AMP + H(+)</text>
        <dbReference type="Rhea" id="RHEA:36847"/>
        <dbReference type="Rhea" id="RHEA-COMP:11060"/>
        <dbReference type="Rhea" id="RHEA-COMP:11061"/>
        <dbReference type="ChEBI" id="CHEBI:15378"/>
        <dbReference type="ChEBI" id="CHEBI:30013"/>
        <dbReference type="ChEBI" id="CHEBI:57692"/>
        <dbReference type="ChEBI" id="CHEBI:74257"/>
        <dbReference type="ChEBI" id="CHEBI:456215"/>
        <dbReference type="EC" id="2.7.1.180"/>
    </reaction>
</comment>
<evidence type="ECO:0000256" key="18">
    <source>
        <dbReference type="PIRNR" id="PIRNR006268"/>
    </source>
</evidence>